<comment type="cofactor">
    <cofactor evidence="1">
        <name>Mg(2+)</name>
        <dbReference type="ChEBI" id="CHEBI:18420"/>
    </cofactor>
</comment>
<evidence type="ECO:0000313" key="5">
    <source>
        <dbReference type="EMBL" id="MPN15773.1"/>
    </source>
</evidence>
<keyword evidence="2 5" id="KW-0436">Ligase</keyword>
<organism evidence="5">
    <name type="scientific">bioreactor metagenome</name>
    <dbReference type="NCBI Taxonomy" id="1076179"/>
    <lineage>
        <taxon>unclassified sequences</taxon>
        <taxon>metagenomes</taxon>
        <taxon>ecological metagenomes</taxon>
    </lineage>
</organism>
<dbReference type="InterPro" id="IPR027303">
    <property type="entry name" value="Gln_synth_gly_rich_site"/>
</dbReference>
<dbReference type="GO" id="GO:0004356">
    <property type="term" value="F:glutamine synthetase activity"/>
    <property type="evidence" value="ECO:0007669"/>
    <property type="project" value="UniProtKB-EC"/>
</dbReference>
<accession>A0A645FUR8</accession>
<evidence type="ECO:0000259" key="4">
    <source>
        <dbReference type="PROSITE" id="PS51987"/>
    </source>
</evidence>
<dbReference type="AlphaFoldDB" id="A0A645FUR8"/>
<dbReference type="SUPFAM" id="SSF55931">
    <property type="entry name" value="Glutamine synthetase/guanido kinase"/>
    <property type="match status" value="1"/>
</dbReference>
<comment type="caution">
    <text evidence="5">The sequence shown here is derived from an EMBL/GenBank/DDBJ whole genome shotgun (WGS) entry which is preliminary data.</text>
</comment>
<gene>
    <name evidence="5" type="primary">glnA_65</name>
    <name evidence="5" type="ORF">SDC9_163109</name>
</gene>
<dbReference type="SMART" id="SM01230">
    <property type="entry name" value="Gln-synt_C"/>
    <property type="match status" value="1"/>
</dbReference>
<dbReference type="EMBL" id="VSSQ01062628">
    <property type="protein sequence ID" value="MPN15773.1"/>
    <property type="molecule type" value="Genomic_DNA"/>
</dbReference>
<evidence type="ECO:0000256" key="2">
    <source>
        <dbReference type="ARBA" id="ARBA00022598"/>
    </source>
</evidence>
<proteinExistence type="predicted"/>
<feature type="domain" description="GS catalytic" evidence="4">
    <location>
        <begin position="1"/>
        <end position="233"/>
    </location>
</feature>
<reference evidence="5" key="1">
    <citation type="submission" date="2019-08" db="EMBL/GenBank/DDBJ databases">
        <authorList>
            <person name="Kucharzyk K."/>
            <person name="Murdoch R.W."/>
            <person name="Higgins S."/>
            <person name="Loffler F."/>
        </authorList>
    </citation>
    <scope>NUCLEOTIDE SEQUENCE</scope>
</reference>
<dbReference type="PROSITE" id="PS51987">
    <property type="entry name" value="GS_CATALYTIC"/>
    <property type="match status" value="1"/>
</dbReference>
<dbReference type="EC" id="6.3.1.2" evidence="5"/>
<dbReference type="InterPro" id="IPR014746">
    <property type="entry name" value="Gln_synth/guanido_kin_cat_dom"/>
</dbReference>
<evidence type="ECO:0000256" key="3">
    <source>
        <dbReference type="ARBA" id="ARBA00022842"/>
    </source>
</evidence>
<dbReference type="PROSITE" id="PS00181">
    <property type="entry name" value="GLNA_ATP"/>
    <property type="match status" value="1"/>
</dbReference>
<sequence>MTFKLLVRSVAASHGLYATFMPKPIFGINGSGMHTNQSLMKDGKSVFADEAAPLGLSETAMNYIAGLMKHMRAIALVTNPLVNSYKRLVPGYEAPVYIAWSARNRSPLIRIPASRGMGTRVELRCPDPACNPYLALALMLRAGLEGIKNKMTPPPQVEKNIFKMTADERAAEGIDSLPGNLEEAIACFKSDAFVRDVLGDHIFTKYLEAKIDEWDTYRKQVHQWEIDEYLSKI</sequence>
<keyword evidence="3" id="KW-0460">Magnesium</keyword>
<dbReference type="Pfam" id="PF00120">
    <property type="entry name" value="Gln-synt_C"/>
    <property type="match status" value="1"/>
</dbReference>
<dbReference type="InterPro" id="IPR008146">
    <property type="entry name" value="Gln_synth_cat_dom"/>
</dbReference>
<name>A0A645FUR8_9ZZZZ</name>
<evidence type="ECO:0000256" key="1">
    <source>
        <dbReference type="ARBA" id="ARBA00001946"/>
    </source>
</evidence>
<dbReference type="Gene3D" id="3.30.590.10">
    <property type="entry name" value="Glutamine synthetase/guanido kinase, catalytic domain"/>
    <property type="match status" value="1"/>
</dbReference>
<dbReference type="PANTHER" id="PTHR43785">
    <property type="entry name" value="GAMMA-GLUTAMYLPUTRESCINE SYNTHETASE"/>
    <property type="match status" value="1"/>
</dbReference>
<protein>
    <submittedName>
        <fullName evidence="5">Glutamine synthetase</fullName>
        <ecNumber evidence="5">6.3.1.2</ecNumber>
    </submittedName>
</protein>
<dbReference type="PANTHER" id="PTHR43785:SF12">
    <property type="entry name" value="TYPE-1 GLUTAMINE SYNTHETASE 2"/>
    <property type="match status" value="1"/>
</dbReference>